<proteinExistence type="predicted"/>
<gene>
    <name evidence="1" type="ORF">QNI22_21405</name>
</gene>
<evidence type="ECO:0000313" key="1">
    <source>
        <dbReference type="EMBL" id="MDJ1503240.1"/>
    </source>
</evidence>
<dbReference type="Proteomes" id="UP001232063">
    <property type="component" value="Unassembled WGS sequence"/>
</dbReference>
<dbReference type="AlphaFoldDB" id="A0AAE3R4V6"/>
<comment type="caution">
    <text evidence="1">The sequence shown here is derived from an EMBL/GenBank/DDBJ whole genome shotgun (WGS) entry which is preliminary data.</text>
</comment>
<organism evidence="1 2">
    <name type="scientific">Xanthocytophaga agilis</name>
    <dbReference type="NCBI Taxonomy" id="3048010"/>
    <lineage>
        <taxon>Bacteria</taxon>
        <taxon>Pseudomonadati</taxon>
        <taxon>Bacteroidota</taxon>
        <taxon>Cytophagia</taxon>
        <taxon>Cytophagales</taxon>
        <taxon>Rhodocytophagaceae</taxon>
        <taxon>Xanthocytophaga</taxon>
    </lineage>
</organism>
<dbReference type="RefSeq" id="WP_314513803.1">
    <property type="nucleotide sequence ID" value="NZ_JASJOU010000007.1"/>
</dbReference>
<evidence type="ECO:0000313" key="2">
    <source>
        <dbReference type="Proteomes" id="UP001232063"/>
    </source>
</evidence>
<reference evidence="1" key="1">
    <citation type="submission" date="2023-05" db="EMBL/GenBank/DDBJ databases">
        <authorList>
            <person name="Zhang X."/>
        </authorList>
    </citation>
    <scope>NUCLEOTIDE SEQUENCE</scope>
    <source>
        <strain evidence="1">BD1B2-1</strain>
    </source>
</reference>
<keyword evidence="2" id="KW-1185">Reference proteome</keyword>
<sequence>MTTIVNTKNMTWLIKPETSSAEIPSFVGKKWQITSLALDTGIGQASDLLQHIPQRTRNDIIIFQPDGRLKGEYGKRNEQLFNWAYDDLSNVIQLFGDQELETITGLKILELTEDTLKAVTKIYENGLSLSCIITLTALYHL</sequence>
<name>A0AAE3R4V6_9BACT</name>
<accession>A0AAE3R4V6</accession>
<protein>
    <submittedName>
        <fullName evidence="1">Uncharacterized protein</fullName>
    </submittedName>
</protein>
<dbReference type="EMBL" id="JASJOU010000007">
    <property type="protein sequence ID" value="MDJ1503240.1"/>
    <property type="molecule type" value="Genomic_DNA"/>
</dbReference>